<dbReference type="PANTHER" id="PTHR14662">
    <property type="entry name" value="PARTNER AND LOCALIZER OF BRCA2"/>
    <property type="match status" value="1"/>
</dbReference>
<feature type="compositionally biased region" description="Polar residues" evidence="1">
    <location>
        <begin position="440"/>
        <end position="482"/>
    </location>
</feature>
<dbReference type="KEGG" id="cge:100773675"/>
<dbReference type="CTD" id="79728"/>
<feature type="region of interest" description="Disordered" evidence="1">
    <location>
        <begin position="599"/>
        <end position="627"/>
    </location>
</feature>
<evidence type="ECO:0000256" key="1">
    <source>
        <dbReference type="SAM" id="MobiDB-lite"/>
    </source>
</evidence>
<accession>A0A9J7FQB0</accession>
<evidence type="ECO:0000259" key="2">
    <source>
        <dbReference type="Pfam" id="PF16756"/>
    </source>
</evidence>
<feature type="compositionally biased region" description="Basic and acidic residues" evidence="1">
    <location>
        <begin position="600"/>
        <end position="611"/>
    </location>
</feature>
<feature type="domain" description="Partner and localiser of BRCA2 WD40" evidence="2">
    <location>
        <begin position="766"/>
        <end position="1109"/>
    </location>
</feature>
<dbReference type="Pfam" id="PF16756">
    <property type="entry name" value="PALB2_WD40"/>
    <property type="match status" value="1"/>
</dbReference>
<keyword evidence="3" id="KW-1185">Reference proteome</keyword>
<feature type="compositionally biased region" description="Polar residues" evidence="1">
    <location>
        <begin position="62"/>
        <end position="73"/>
    </location>
</feature>
<dbReference type="InterPro" id="IPR031920">
    <property type="entry name" value="PALB2_WD40"/>
</dbReference>
<reference evidence="4" key="3">
    <citation type="submission" date="2025-08" db="UniProtKB">
        <authorList>
            <consortium name="RefSeq"/>
        </authorList>
    </citation>
    <scope>IDENTIFICATION</scope>
    <source>
        <strain evidence="4">17A/GY</strain>
        <tissue evidence="4">Liver</tissue>
    </source>
</reference>
<name>A0A9J7FQB0_CRIGR</name>
<feature type="compositionally biased region" description="Basic residues" evidence="1">
    <location>
        <begin position="491"/>
        <end position="500"/>
    </location>
</feature>
<proteinExistence type="predicted"/>
<dbReference type="AlphaFoldDB" id="A0A9J7FQB0"/>
<dbReference type="InterPro" id="IPR042417">
    <property type="entry name" value="PALB2"/>
</dbReference>
<dbReference type="GO" id="GO:0000724">
    <property type="term" value="P:double-strand break repair via homologous recombination"/>
    <property type="evidence" value="ECO:0007669"/>
    <property type="project" value="InterPro"/>
</dbReference>
<sequence>MGKPKVPLTPSASPTPLLPPYLKEKLAFLKKEYSKTLARLKRAKRAEKVKNSKKAIEDCVSHQETSPQLSRSEPINEGSPCDTVQINHLDKETGENISVILDVEPQPFNHKNDQEVLYTQRAGDIQEQFPYVINSPDGKKGQDTLPGRAKKRWKKTSVSQEKEDLFDINSLMLPDKQGKTQEAISSKSPRSPITEKICLLNLKSKTPDPPALDTEIDGERLLVPLSGKSERDIDIPLKGNNVSMETTVPSWAMSDNNHSQHLEHTPPNSDCKIPTQSPASSINLEAQGRKITIFTDNPVVNKAVSASDQLPGSPISEAINSCSVSDLTHSNLPANTTQNFKSLKSPGNIVDERNETLQADEILGSSKSFSPVAVSPPATESQIHSCTMLEGLPFPAEYYVRTTRHMSDYQRKIALEAVIQSHLGVKKKGLKNKRKATKNVVLSSEETDQSESSMLDTCTGQSSSGSPSQELISSAEVSSPTTPAEADSHPGRRHRGKQKSVRVSTLDRQLLFPPYSTLGINMSKGKFTKHKCQDGKVVIHDFELPDEDFGPLKLKKLKSYSEKLIEPPNLKNYGERLPWERNHATLEELQIDSEMEDLKEELPAPSREEQHPGPTLKRKPTSKGLSSSVLLFTPTDTAAPNYSGRSTAYLCSPAFPVLGVTPAFASQATSENVATEIRQTCSTSQPSHLGDTSRLANNKQCNSSASSPKLDTNLHVSGRQGQPACDSDSGPQATPLPIESFTFRENQLCGNACLKLHEYSTEQTEITDLPACDSWNPGSLHLVSKFKNPSSSCSVDVSAVWWERAGVKEPCIITACEDVVSLWKPLDTLQWEKVHTWQFTEVPVLQIVPVPDVYNLICVALGNLEIREIRALLCSSGDESEKQVLLKSGNIKAVLGLTKRRLVSSIGTFCNQQIQIMTFAEDGGSKDEQLLMPPDETILTFAEVQGMQDALLGTTTVNNIVIWNLKTGQLLKKVHIDDSYQASICHRAYSEMGLLFVVLSHPCAKESQAFGSPMFQLLVINPKTAQSVRVLLCCLPQGQAGRFLEGDVKDHIAAAVLTSGTIAIWDLLLGHCTAVLPPVSDQNWSLVKWSGTDSHLLAGQKDGNIFIYRYF</sequence>
<dbReference type="SUPFAM" id="SSF50978">
    <property type="entry name" value="WD40 repeat-like"/>
    <property type="match status" value="1"/>
</dbReference>
<dbReference type="Gene3D" id="2.130.10.10">
    <property type="entry name" value="YVTN repeat-like/Quinoprotein amine dehydrogenase"/>
    <property type="match status" value="1"/>
</dbReference>
<dbReference type="InterPro" id="IPR015943">
    <property type="entry name" value="WD40/YVTN_repeat-like_dom_sf"/>
</dbReference>
<organism evidence="3 4">
    <name type="scientific">Cricetulus griseus</name>
    <name type="common">Chinese hamster</name>
    <name type="synonym">Cricetulus barabensis griseus</name>
    <dbReference type="NCBI Taxonomy" id="10029"/>
    <lineage>
        <taxon>Eukaryota</taxon>
        <taxon>Metazoa</taxon>
        <taxon>Chordata</taxon>
        <taxon>Craniata</taxon>
        <taxon>Vertebrata</taxon>
        <taxon>Euteleostomi</taxon>
        <taxon>Mammalia</taxon>
        <taxon>Eutheria</taxon>
        <taxon>Euarchontoglires</taxon>
        <taxon>Glires</taxon>
        <taxon>Rodentia</taxon>
        <taxon>Myomorpha</taxon>
        <taxon>Muroidea</taxon>
        <taxon>Cricetidae</taxon>
        <taxon>Cricetinae</taxon>
        <taxon>Cricetulus</taxon>
    </lineage>
</organism>
<dbReference type="Proteomes" id="UP001108280">
    <property type="component" value="Chromosome 3"/>
</dbReference>
<evidence type="ECO:0000313" key="3">
    <source>
        <dbReference type="Proteomes" id="UP001108280"/>
    </source>
</evidence>
<feature type="compositionally biased region" description="Basic residues" evidence="1">
    <location>
        <begin position="428"/>
        <end position="437"/>
    </location>
</feature>
<dbReference type="GO" id="GO:0003677">
    <property type="term" value="F:DNA binding"/>
    <property type="evidence" value="ECO:0007669"/>
    <property type="project" value="InterPro"/>
</dbReference>
<feature type="region of interest" description="Disordered" evidence="1">
    <location>
        <begin position="681"/>
        <end position="732"/>
    </location>
</feature>
<feature type="compositionally biased region" description="Polar residues" evidence="1">
    <location>
        <begin position="694"/>
        <end position="710"/>
    </location>
</feature>
<dbReference type="PANTHER" id="PTHR14662:SF2">
    <property type="entry name" value="PARTNER AND LOCALIZER OF BRCA2"/>
    <property type="match status" value="1"/>
</dbReference>
<reference evidence="3" key="1">
    <citation type="journal article" date="2018" name="Biotechnol. Bioeng.">
        <title>A reference genome of the Chinese hamster based on a hybrid assembly strategy.</title>
        <authorList>
            <person name="Rupp O."/>
            <person name="MacDonald M.L."/>
            <person name="Li S."/>
            <person name="Dhiman H."/>
            <person name="Polson S."/>
            <person name="Griep S."/>
            <person name="Heffner K."/>
            <person name="Hernandez I."/>
            <person name="Brinkrolf K."/>
            <person name="Jadhav V."/>
            <person name="Samoudi M."/>
            <person name="Hao H."/>
            <person name="Kingham B."/>
            <person name="Goesmann A."/>
            <person name="Betenbaugh M.J."/>
            <person name="Lewis N.E."/>
            <person name="Borth N."/>
            <person name="Lee K.H."/>
        </authorList>
    </citation>
    <scope>NUCLEOTIDE SEQUENCE [LARGE SCALE GENOMIC DNA]</scope>
    <source>
        <strain evidence="3">17A/GY</strain>
    </source>
</reference>
<reference evidence="3" key="2">
    <citation type="journal article" date="2020" name="Biotechnol. Bioeng.">
        <title>Chromosome-scale scaffolds for the Chinese hamster reference genome assembly to facilitate the study of the CHO epigenome.</title>
        <authorList>
            <person name="Hilliard W."/>
            <person name="MacDonald M."/>
            <person name="Lee K.H."/>
        </authorList>
    </citation>
    <scope>NUCLEOTIDE SEQUENCE [LARGE SCALE GENOMIC DNA]</scope>
    <source>
        <strain evidence="3">17A/GY</strain>
    </source>
</reference>
<dbReference type="InterPro" id="IPR036322">
    <property type="entry name" value="WD40_repeat_dom_sf"/>
</dbReference>
<feature type="compositionally biased region" description="Basic and acidic residues" evidence="1">
    <location>
        <begin position="46"/>
        <end position="61"/>
    </location>
</feature>
<dbReference type="GO" id="GO:0005654">
    <property type="term" value="C:nucleoplasm"/>
    <property type="evidence" value="ECO:0007669"/>
    <property type="project" value="TreeGrafter"/>
</dbReference>
<dbReference type="GeneID" id="100773675"/>
<dbReference type="RefSeq" id="XP_027266061.1">
    <property type="nucleotide sequence ID" value="XM_027410260.1"/>
</dbReference>
<evidence type="ECO:0000313" key="4">
    <source>
        <dbReference type="RefSeq" id="XP_027266061.1"/>
    </source>
</evidence>
<feature type="region of interest" description="Disordered" evidence="1">
    <location>
        <begin position="428"/>
        <end position="503"/>
    </location>
</feature>
<feature type="region of interest" description="Disordered" evidence="1">
    <location>
        <begin position="44"/>
        <end position="81"/>
    </location>
</feature>
<gene>
    <name evidence="4" type="primary">Palb2</name>
</gene>
<protein>
    <submittedName>
        <fullName evidence="4">Partner and localizer of BRCA2 isoform X1</fullName>
    </submittedName>
</protein>
<dbReference type="OrthoDB" id="9936560at2759"/>